<dbReference type="GO" id="GO:0008380">
    <property type="term" value="P:RNA splicing"/>
    <property type="evidence" value="ECO:0007669"/>
    <property type="project" value="UniProtKB-UniRule"/>
</dbReference>
<evidence type="ECO:0000256" key="6">
    <source>
        <dbReference type="HAMAP-Rule" id="MF_01390"/>
    </source>
</evidence>
<evidence type="ECO:0000256" key="2">
    <source>
        <dbReference type="ARBA" id="ARBA00022640"/>
    </source>
</evidence>
<dbReference type="GO" id="GO:0006397">
    <property type="term" value="P:mRNA processing"/>
    <property type="evidence" value="ECO:0007669"/>
    <property type="project" value="UniProtKB-KW"/>
</dbReference>
<name>A0A3G5CRB7_9MONI</name>
<comment type="similarity">
    <text evidence="1 6">Belongs to the intron maturase 2 family. MatK subfamily.</text>
</comment>
<dbReference type="PANTHER" id="PTHR34811">
    <property type="entry name" value="MATURASE K"/>
    <property type="match status" value="1"/>
</dbReference>
<dbReference type="GO" id="GO:0003723">
    <property type="term" value="F:RNA binding"/>
    <property type="evidence" value="ECO:0007669"/>
    <property type="project" value="UniProtKB-KW"/>
</dbReference>
<comment type="function">
    <text evidence="6 7">Usually encoded in the trnK tRNA gene intron. Probably assists in splicing its own and other chloroplast group II introns.</text>
</comment>
<dbReference type="PANTHER" id="PTHR34811:SF1">
    <property type="entry name" value="MATURASE K"/>
    <property type="match status" value="1"/>
</dbReference>
<sequence length="485" mass="57639">MDGSQKNDEFNNTRDCFSYPPFSLLEEKFYLVNIKQRPNGPDIQFFSGPRSTVAIKRLIENVRGFNYLKTEDSVFVRNQINDLDKNLYFQPLLRMICLALGVSFLEQIRTETGSILKMSQSIHSIFLFLEDRFPKSDHLLKMDLPRNIHLETLIRLFRRQIQDVLFLHLLRIIYYRDKSLCRRTSKEKGRRGIDTLLRNLYIYGIDYFLLSPWKQRCKARVNHSLSIDRYNITEKARYVPTYYFDSNVLTDFYFNRDLCIHYGRYKNTLILASRGTCYFVRKWFYYLSVFLKQNFHYITIFDQLHLELLSVSCVSFLGYISIAQLISKYIRVKTIMGLRISILVEEKFYPKIPFLIIIKLLAKQKFCESNGHPIGKLAWTASTDDEILNRFLQLWQGFWLYYGASPSRGKLRKLRYILQISCGNTLSDKHRGIAYLLRRGFNLDIRNHFLLSNKTKSSKIRKIWRLSLIRSVLIKLVQSDMIFEI</sequence>
<dbReference type="InterPro" id="IPR024942">
    <property type="entry name" value="Maturase_MatK_N"/>
</dbReference>
<dbReference type="HAMAP" id="MF_01390">
    <property type="entry name" value="MatK"/>
    <property type="match status" value="1"/>
</dbReference>
<keyword evidence="7 10" id="KW-0150">Chloroplast</keyword>
<dbReference type="GO" id="GO:0008033">
    <property type="term" value="P:tRNA processing"/>
    <property type="evidence" value="ECO:0007669"/>
    <property type="project" value="UniProtKB-KW"/>
</dbReference>
<keyword evidence="2 7" id="KW-0934">Plastid</keyword>
<evidence type="ECO:0000259" key="9">
    <source>
        <dbReference type="Pfam" id="PF01824"/>
    </source>
</evidence>
<dbReference type="InterPro" id="IPR024937">
    <property type="entry name" value="Domain_X"/>
</dbReference>
<evidence type="ECO:0000256" key="4">
    <source>
        <dbReference type="ARBA" id="ARBA00022694"/>
    </source>
</evidence>
<evidence type="ECO:0000256" key="7">
    <source>
        <dbReference type="RuleBase" id="RU004226"/>
    </source>
</evidence>
<keyword evidence="3 6" id="KW-0507">mRNA processing</keyword>
<keyword evidence="5 6" id="KW-0694">RNA-binding</keyword>
<accession>A0A3G5CRB7</accession>
<gene>
    <name evidence="6 10" type="primary">matK</name>
</gene>
<evidence type="ECO:0000259" key="8">
    <source>
        <dbReference type="Pfam" id="PF01348"/>
    </source>
</evidence>
<reference evidence="10" key="1">
    <citation type="journal article" date="2018" name="Genome Biol. Evol.">
        <title>Mobile Elements Shape Plastome Evolution in Ferns.</title>
        <authorList>
            <person name="Robison T.A."/>
            <person name="Grusz A.L."/>
            <person name="Wolf P.G."/>
            <person name="Mower J.P."/>
            <person name="Fauskee B.D."/>
            <person name="Sosa K."/>
            <person name="Schuettpelz E.L."/>
        </authorList>
    </citation>
    <scope>NUCLEOTIDE SEQUENCE</scope>
</reference>
<feature type="domain" description="Domain X" evidence="8">
    <location>
        <begin position="347"/>
        <end position="432"/>
    </location>
</feature>
<dbReference type="AlphaFoldDB" id="A0A3G5CRB7"/>
<dbReference type="Pfam" id="PF01348">
    <property type="entry name" value="Intron_maturas2"/>
    <property type="match status" value="1"/>
</dbReference>
<keyword evidence="4 6" id="KW-0819">tRNA processing</keyword>
<proteinExistence type="inferred from homology"/>
<dbReference type="InterPro" id="IPR002866">
    <property type="entry name" value="Maturase_MatK"/>
</dbReference>
<organism evidence="10">
    <name type="scientific">Jamesonia brasiliensis</name>
    <dbReference type="NCBI Taxonomy" id="170592"/>
    <lineage>
        <taxon>Eukaryota</taxon>
        <taxon>Viridiplantae</taxon>
        <taxon>Streptophyta</taxon>
        <taxon>Embryophyta</taxon>
        <taxon>Tracheophyta</taxon>
        <taxon>Polypodiopsida</taxon>
        <taxon>Polypodiidae</taxon>
        <taxon>Polypodiales</taxon>
        <taxon>Pteridineae</taxon>
        <taxon>Pteridaceae</taxon>
        <taxon>Pteridoideae</taxon>
        <taxon>Jamesonia</taxon>
    </lineage>
</organism>
<evidence type="ECO:0000256" key="5">
    <source>
        <dbReference type="ARBA" id="ARBA00022884"/>
    </source>
</evidence>
<evidence type="ECO:0000313" key="10">
    <source>
        <dbReference type="EMBL" id="AYW15398.1"/>
    </source>
</evidence>
<dbReference type="Pfam" id="PF01824">
    <property type="entry name" value="MatK_N"/>
    <property type="match status" value="1"/>
</dbReference>
<evidence type="ECO:0000256" key="1">
    <source>
        <dbReference type="ARBA" id="ARBA00006621"/>
    </source>
</evidence>
<feature type="domain" description="Maturase MatK N-terminal" evidence="9">
    <location>
        <begin position="46"/>
        <end position="318"/>
    </location>
</feature>
<dbReference type="GO" id="GO:0009507">
    <property type="term" value="C:chloroplast"/>
    <property type="evidence" value="ECO:0007669"/>
    <property type="project" value="UniProtKB-SubCell"/>
</dbReference>
<evidence type="ECO:0000256" key="3">
    <source>
        <dbReference type="ARBA" id="ARBA00022664"/>
    </source>
</evidence>
<protein>
    <recommendedName>
        <fullName evidence="6">Maturase K</fullName>
    </recommendedName>
    <alternativeName>
        <fullName evidence="6">Intron maturase</fullName>
    </alternativeName>
</protein>
<comment type="subcellular location">
    <subcellularLocation>
        <location evidence="6">Plastid</location>
        <location evidence="6">Chloroplast</location>
    </subcellularLocation>
</comment>
<dbReference type="EMBL" id="MH173077">
    <property type="protein sequence ID" value="AYW15398.1"/>
    <property type="molecule type" value="Genomic_DNA"/>
</dbReference>
<geneLocation type="chloroplast" evidence="10"/>